<organism evidence="1 2">
    <name type="scientific">Marinomonas rhizomae</name>
    <dbReference type="NCBI Taxonomy" id="491948"/>
    <lineage>
        <taxon>Bacteria</taxon>
        <taxon>Pseudomonadati</taxon>
        <taxon>Pseudomonadota</taxon>
        <taxon>Gammaproteobacteria</taxon>
        <taxon>Oceanospirillales</taxon>
        <taxon>Oceanospirillaceae</taxon>
        <taxon>Marinomonas</taxon>
    </lineage>
</organism>
<dbReference type="OrthoDB" id="9923026at2"/>
<evidence type="ECO:0000313" key="2">
    <source>
        <dbReference type="Proteomes" id="UP000252792"/>
    </source>
</evidence>
<name>A0A366JFB8_9GAMM</name>
<accession>A0A366JFB8</accession>
<dbReference type="Proteomes" id="UP000252792">
    <property type="component" value="Unassembled WGS sequence"/>
</dbReference>
<proteinExistence type="predicted"/>
<comment type="caution">
    <text evidence="1">The sequence shown here is derived from an EMBL/GenBank/DDBJ whole genome shotgun (WGS) entry which is preliminary data.</text>
</comment>
<evidence type="ECO:0000313" key="1">
    <source>
        <dbReference type="EMBL" id="RBP85666.1"/>
    </source>
</evidence>
<gene>
    <name evidence="1" type="ORF">DFP80_101161</name>
</gene>
<reference evidence="1 2" key="1">
    <citation type="submission" date="2018-06" db="EMBL/GenBank/DDBJ databases">
        <title>Genomic Encyclopedia of Type Strains, Phase III (KMG-III): the genomes of soil and plant-associated and newly described type strains.</title>
        <authorList>
            <person name="Whitman W."/>
        </authorList>
    </citation>
    <scope>NUCLEOTIDE SEQUENCE [LARGE SCALE GENOMIC DNA]</scope>
    <source>
        <strain evidence="1 2">CECT 7377</strain>
    </source>
</reference>
<sequence>MNALNSKSFFSHVLGNVKIVGLSGVFDKLVSLFKSNEKVAKAPSDMEVDNLEWYRTFPVKK</sequence>
<protein>
    <submittedName>
        <fullName evidence="1">Uncharacterized protein</fullName>
    </submittedName>
</protein>
<dbReference type="RefSeq" id="WP_113914907.1">
    <property type="nucleotide sequence ID" value="NZ_QNSE01000001.1"/>
</dbReference>
<dbReference type="AlphaFoldDB" id="A0A366JFB8"/>
<keyword evidence="2" id="KW-1185">Reference proteome</keyword>
<dbReference type="EMBL" id="QNSE01000001">
    <property type="protein sequence ID" value="RBP85666.1"/>
    <property type="molecule type" value="Genomic_DNA"/>
</dbReference>